<dbReference type="Proteomes" id="UP000238532">
    <property type="component" value="Unassembled WGS sequence"/>
</dbReference>
<dbReference type="EMBL" id="NEBY01000208">
    <property type="protein sequence ID" value="PRJ61052.1"/>
    <property type="molecule type" value="Genomic_DNA"/>
</dbReference>
<protein>
    <submittedName>
        <fullName evidence="2">Uncharacterized protein</fullName>
    </submittedName>
</protein>
<dbReference type="AlphaFoldDB" id="A0A2S9RPX8"/>
<dbReference type="RefSeq" id="WP_146113807.1">
    <property type="nucleotide sequence ID" value="NZ_CP135761.1"/>
</dbReference>
<comment type="caution">
    <text evidence="2">The sequence shown here is derived from an EMBL/GenBank/DDBJ whole genome shotgun (WGS) entry which is preliminary data.</text>
</comment>
<reference evidence="2 3" key="1">
    <citation type="submission" date="2017-04" db="EMBL/GenBank/DDBJ databases">
        <title>Haemophilus influenzae in COPD genome sequencing project.</title>
        <authorList>
            <person name="Murphy T.F."/>
            <person name="Kong Y."/>
            <person name="Nadendla S."/>
            <person name="Tettelin H."/>
            <person name="Pettigrew M."/>
        </authorList>
    </citation>
    <scope>NUCLEOTIDE SEQUENCE [LARGE SCALE GENOMIC DNA]</scope>
    <source>
        <strain evidence="2 3">56P127H1</strain>
    </source>
</reference>
<evidence type="ECO:0000313" key="2">
    <source>
        <dbReference type="EMBL" id="PRJ61052.1"/>
    </source>
</evidence>
<evidence type="ECO:0000313" key="3">
    <source>
        <dbReference type="Proteomes" id="UP000238532"/>
    </source>
</evidence>
<evidence type="ECO:0000256" key="1">
    <source>
        <dbReference type="SAM" id="MobiDB-lite"/>
    </source>
</evidence>
<name>A0A2S9RPX8_HAEIF</name>
<gene>
    <name evidence="2" type="ORF">BV102_00324</name>
</gene>
<accession>A0A2S9RPX8</accession>
<feature type="region of interest" description="Disordered" evidence="1">
    <location>
        <begin position="59"/>
        <end position="78"/>
    </location>
</feature>
<proteinExistence type="predicted"/>
<sequence>MQDGGGLFISKTNELLTYISNNVFLFYSVQSFSQDLDGVLLIVQCCLMTEYNVVVGDGSKVTNSKESGDKLSIGAVYP</sequence>
<organism evidence="2 3">
    <name type="scientific">Haemophilus influenzae</name>
    <dbReference type="NCBI Taxonomy" id="727"/>
    <lineage>
        <taxon>Bacteria</taxon>
        <taxon>Pseudomonadati</taxon>
        <taxon>Pseudomonadota</taxon>
        <taxon>Gammaproteobacteria</taxon>
        <taxon>Pasteurellales</taxon>
        <taxon>Pasteurellaceae</taxon>
        <taxon>Haemophilus</taxon>
    </lineage>
</organism>